<evidence type="ECO:0000313" key="3">
    <source>
        <dbReference type="Proteomes" id="UP000092993"/>
    </source>
</evidence>
<proteinExistence type="predicted"/>
<sequence>MAKYEQEMKHEQVSKVRAREQSVSKRAAEGSKEHVDRGGLSGHVSVKVRWMKSAKESNLGFQALHPLNIFLLRALLSDILILMGDM</sequence>
<dbReference type="EMBL" id="LUGG01000001">
    <property type="protein sequence ID" value="OBZ78613.1"/>
    <property type="molecule type" value="Genomic_DNA"/>
</dbReference>
<reference evidence="2 3" key="1">
    <citation type="submission" date="2016-03" db="EMBL/GenBank/DDBJ databases">
        <title>Whole genome sequencing of Grifola frondosa 9006-11.</title>
        <authorList>
            <person name="Min B."/>
            <person name="Park H."/>
            <person name="Kim J.-G."/>
            <person name="Cho H."/>
            <person name="Oh Y.-L."/>
            <person name="Kong W.-S."/>
            <person name="Choi I.-G."/>
        </authorList>
    </citation>
    <scope>NUCLEOTIDE SEQUENCE [LARGE SCALE GENOMIC DNA]</scope>
    <source>
        <strain evidence="2 3">9006-11</strain>
    </source>
</reference>
<name>A0A1C7MP54_GRIFR</name>
<dbReference type="Proteomes" id="UP000092993">
    <property type="component" value="Unassembled WGS sequence"/>
</dbReference>
<gene>
    <name evidence="2" type="ORF">A0H81_00233</name>
</gene>
<evidence type="ECO:0000256" key="1">
    <source>
        <dbReference type="SAM" id="MobiDB-lite"/>
    </source>
</evidence>
<dbReference type="AlphaFoldDB" id="A0A1C7MP54"/>
<feature type="region of interest" description="Disordered" evidence="1">
    <location>
        <begin position="1"/>
        <end position="38"/>
    </location>
</feature>
<comment type="caution">
    <text evidence="2">The sequence shown here is derived from an EMBL/GenBank/DDBJ whole genome shotgun (WGS) entry which is preliminary data.</text>
</comment>
<protein>
    <submittedName>
        <fullName evidence="2">Uncharacterized protein</fullName>
    </submittedName>
</protein>
<keyword evidence="3" id="KW-1185">Reference proteome</keyword>
<organism evidence="2 3">
    <name type="scientific">Grifola frondosa</name>
    <name type="common">Maitake</name>
    <name type="synonym">Polyporus frondosus</name>
    <dbReference type="NCBI Taxonomy" id="5627"/>
    <lineage>
        <taxon>Eukaryota</taxon>
        <taxon>Fungi</taxon>
        <taxon>Dikarya</taxon>
        <taxon>Basidiomycota</taxon>
        <taxon>Agaricomycotina</taxon>
        <taxon>Agaricomycetes</taxon>
        <taxon>Polyporales</taxon>
        <taxon>Grifolaceae</taxon>
        <taxon>Grifola</taxon>
    </lineage>
</organism>
<accession>A0A1C7MP54</accession>
<feature type="compositionally biased region" description="Basic and acidic residues" evidence="1">
    <location>
        <begin position="1"/>
        <end position="37"/>
    </location>
</feature>
<evidence type="ECO:0000313" key="2">
    <source>
        <dbReference type="EMBL" id="OBZ78613.1"/>
    </source>
</evidence>